<sequence>MQLPPFAPSLPHALLVRKWQYCTVLEQFLTYVSHGRVRSCTALGYQCQPGAPVIRTKFGGSGEIHLVHLVTLPTTAIRTHQRGGEELEATGPSSEYCARLLRPDDGACQASPSLLPLGRGPFCLPFQAEGISMIQPCLPSVTRPTPMNPARITRPLPFSLGPGTVQL</sequence>
<protein>
    <submittedName>
        <fullName evidence="1">Uncharacterized protein</fullName>
    </submittedName>
</protein>
<organism evidence="1 2">
    <name type="scientific">Calocera viscosa (strain TUFC12733)</name>
    <dbReference type="NCBI Taxonomy" id="1330018"/>
    <lineage>
        <taxon>Eukaryota</taxon>
        <taxon>Fungi</taxon>
        <taxon>Dikarya</taxon>
        <taxon>Basidiomycota</taxon>
        <taxon>Agaricomycotina</taxon>
        <taxon>Dacrymycetes</taxon>
        <taxon>Dacrymycetales</taxon>
        <taxon>Dacrymycetaceae</taxon>
        <taxon>Calocera</taxon>
    </lineage>
</organism>
<keyword evidence="2" id="KW-1185">Reference proteome</keyword>
<dbReference type="AlphaFoldDB" id="A0A167I804"/>
<dbReference type="Proteomes" id="UP000076738">
    <property type="component" value="Unassembled WGS sequence"/>
</dbReference>
<accession>A0A167I804</accession>
<dbReference type="EMBL" id="KV417311">
    <property type="protein sequence ID" value="KZO92389.1"/>
    <property type="molecule type" value="Genomic_DNA"/>
</dbReference>
<evidence type="ECO:0000313" key="2">
    <source>
        <dbReference type="Proteomes" id="UP000076738"/>
    </source>
</evidence>
<evidence type="ECO:0000313" key="1">
    <source>
        <dbReference type="EMBL" id="KZO92389.1"/>
    </source>
</evidence>
<gene>
    <name evidence="1" type="ORF">CALVIDRAFT_309364</name>
</gene>
<reference evidence="1 2" key="1">
    <citation type="journal article" date="2016" name="Mol. Biol. Evol.">
        <title>Comparative Genomics of Early-Diverging Mushroom-Forming Fungi Provides Insights into the Origins of Lignocellulose Decay Capabilities.</title>
        <authorList>
            <person name="Nagy L.G."/>
            <person name="Riley R."/>
            <person name="Tritt A."/>
            <person name="Adam C."/>
            <person name="Daum C."/>
            <person name="Floudas D."/>
            <person name="Sun H."/>
            <person name="Yadav J.S."/>
            <person name="Pangilinan J."/>
            <person name="Larsson K.H."/>
            <person name="Matsuura K."/>
            <person name="Barry K."/>
            <person name="Labutti K."/>
            <person name="Kuo R."/>
            <person name="Ohm R.A."/>
            <person name="Bhattacharya S.S."/>
            <person name="Shirouzu T."/>
            <person name="Yoshinaga Y."/>
            <person name="Martin F.M."/>
            <person name="Grigoriev I.V."/>
            <person name="Hibbett D.S."/>
        </authorList>
    </citation>
    <scope>NUCLEOTIDE SEQUENCE [LARGE SCALE GENOMIC DNA]</scope>
    <source>
        <strain evidence="1 2">TUFC12733</strain>
    </source>
</reference>
<name>A0A167I804_CALVF</name>
<proteinExistence type="predicted"/>